<comment type="caution">
    <text evidence="1">The sequence shown here is derived from an EMBL/GenBank/DDBJ whole genome shotgun (WGS) entry which is preliminary data.</text>
</comment>
<dbReference type="InterPro" id="IPR024747">
    <property type="entry name" value="Pyridox_Oxase-rel"/>
</dbReference>
<proteinExistence type="predicted"/>
<dbReference type="Gene3D" id="2.30.110.10">
    <property type="entry name" value="Electron Transport, Fmn-binding Protein, Chain A"/>
    <property type="match status" value="1"/>
</dbReference>
<organism evidence="1 2">
    <name type="scientific">Kribbella antiqua</name>
    <dbReference type="NCBI Taxonomy" id="2512217"/>
    <lineage>
        <taxon>Bacteria</taxon>
        <taxon>Bacillati</taxon>
        <taxon>Actinomycetota</taxon>
        <taxon>Actinomycetes</taxon>
        <taxon>Propionibacteriales</taxon>
        <taxon>Kribbellaceae</taxon>
        <taxon>Kribbella</taxon>
    </lineage>
</organism>
<sequence length="146" mass="15967">MGATARFDQSGLEILDEWECLGLLGSAPVGRLVFTLGGMPAVRLVNFCVDGDTVVFISDEGEKFRAAERGDVVAFEADDIDLDRHLGWTVTAVGHLSVVSPDEAAALKRTLPLHTWAPLRNQRLIRLGTESLTGRRLQPWAQRPTS</sequence>
<keyword evidence="2" id="KW-1185">Reference proteome</keyword>
<dbReference type="InterPro" id="IPR012349">
    <property type="entry name" value="Split_barrel_FMN-bd"/>
</dbReference>
<evidence type="ECO:0000313" key="1">
    <source>
        <dbReference type="EMBL" id="TCO42556.1"/>
    </source>
</evidence>
<dbReference type="OrthoDB" id="5193072at2"/>
<protein>
    <submittedName>
        <fullName evidence="1">Pyridoxamine 5'-phosphate oxidase-like protein</fullName>
    </submittedName>
</protein>
<dbReference type="SUPFAM" id="SSF50475">
    <property type="entry name" value="FMN-binding split barrel"/>
    <property type="match status" value="1"/>
</dbReference>
<dbReference type="RefSeq" id="WP_158291079.1">
    <property type="nucleotide sequence ID" value="NZ_SLWR01000013.1"/>
</dbReference>
<accession>A0A4R2IEE2</accession>
<evidence type="ECO:0000313" key="2">
    <source>
        <dbReference type="Proteomes" id="UP000295573"/>
    </source>
</evidence>
<dbReference type="EMBL" id="SLWR01000013">
    <property type="protein sequence ID" value="TCO42556.1"/>
    <property type="molecule type" value="Genomic_DNA"/>
</dbReference>
<dbReference type="Pfam" id="PF12900">
    <property type="entry name" value="Pyridox_ox_2"/>
    <property type="match status" value="1"/>
</dbReference>
<gene>
    <name evidence="1" type="ORF">EV646_113178</name>
</gene>
<dbReference type="Proteomes" id="UP000295573">
    <property type="component" value="Unassembled WGS sequence"/>
</dbReference>
<reference evidence="1 2" key="1">
    <citation type="journal article" date="2015" name="Stand. Genomic Sci.">
        <title>Genomic Encyclopedia of Bacterial and Archaeal Type Strains, Phase III: the genomes of soil and plant-associated and newly described type strains.</title>
        <authorList>
            <person name="Whitman W.B."/>
            <person name="Woyke T."/>
            <person name="Klenk H.P."/>
            <person name="Zhou Y."/>
            <person name="Lilburn T.G."/>
            <person name="Beck B.J."/>
            <person name="De Vos P."/>
            <person name="Vandamme P."/>
            <person name="Eisen J.A."/>
            <person name="Garrity G."/>
            <person name="Hugenholtz P."/>
            <person name="Kyrpides N.C."/>
        </authorList>
    </citation>
    <scope>NUCLEOTIDE SEQUENCE [LARGE SCALE GENOMIC DNA]</scope>
    <source>
        <strain evidence="1 2">VKM Ac-2541</strain>
    </source>
</reference>
<name>A0A4R2IEE2_9ACTN</name>
<dbReference type="AlphaFoldDB" id="A0A4R2IEE2"/>